<protein>
    <submittedName>
        <fullName evidence="2">Quinol monooxygenase</fullName>
        <ecNumber evidence="2">1.-.-.-</ecNumber>
    </submittedName>
</protein>
<name>A0ABV6NHD1_9BACI</name>
<reference evidence="2 3" key="1">
    <citation type="submission" date="2024-09" db="EMBL/GenBank/DDBJ databases">
        <authorList>
            <person name="Sun Q."/>
            <person name="Mori K."/>
        </authorList>
    </citation>
    <scope>NUCLEOTIDE SEQUENCE [LARGE SCALE GENOMIC DNA]</scope>
    <source>
        <strain evidence="2 3">NCAIM B.02301</strain>
    </source>
</reference>
<dbReference type="InterPro" id="IPR011008">
    <property type="entry name" value="Dimeric_a/b-barrel"/>
</dbReference>
<dbReference type="PANTHER" id="PTHR33336:SF3">
    <property type="entry name" value="ABM DOMAIN-CONTAINING PROTEIN"/>
    <property type="match status" value="1"/>
</dbReference>
<dbReference type="GO" id="GO:0004497">
    <property type="term" value="F:monooxygenase activity"/>
    <property type="evidence" value="ECO:0007669"/>
    <property type="project" value="UniProtKB-KW"/>
</dbReference>
<gene>
    <name evidence="2" type="ORF">ACFFH4_13675</name>
</gene>
<dbReference type="PANTHER" id="PTHR33336">
    <property type="entry name" value="QUINOL MONOOXYGENASE YGIN-RELATED"/>
    <property type="match status" value="1"/>
</dbReference>
<dbReference type="Gene3D" id="3.30.70.100">
    <property type="match status" value="1"/>
</dbReference>
<comment type="caution">
    <text evidence="2">The sequence shown here is derived from an EMBL/GenBank/DDBJ whole genome shotgun (WGS) entry which is preliminary data.</text>
</comment>
<sequence length="97" mass="11292">MIVIHAHIKVVPDKREVFLDHVQDLIKGSEAEEGNISCHLYEDTVNRYAFVMVEEWVDAEALEFHNNTDYFKIFGLKAPYLLADPVKLNRFEVSKKL</sequence>
<keyword evidence="2" id="KW-0560">Oxidoreductase</keyword>
<organism evidence="2 3">
    <name type="scientific">Halalkalibacter alkalisediminis</name>
    <dbReference type="NCBI Taxonomy" id="935616"/>
    <lineage>
        <taxon>Bacteria</taxon>
        <taxon>Bacillati</taxon>
        <taxon>Bacillota</taxon>
        <taxon>Bacilli</taxon>
        <taxon>Bacillales</taxon>
        <taxon>Bacillaceae</taxon>
        <taxon>Halalkalibacter</taxon>
    </lineage>
</organism>
<evidence type="ECO:0000313" key="3">
    <source>
        <dbReference type="Proteomes" id="UP001589833"/>
    </source>
</evidence>
<dbReference type="EC" id="1.-.-.-" evidence="2"/>
<keyword evidence="2" id="KW-0503">Monooxygenase</keyword>
<keyword evidence="3" id="KW-1185">Reference proteome</keyword>
<dbReference type="SUPFAM" id="SSF54909">
    <property type="entry name" value="Dimeric alpha+beta barrel"/>
    <property type="match status" value="1"/>
</dbReference>
<dbReference type="Pfam" id="PF03992">
    <property type="entry name" value="ABM"/>
    <property type="match status" value="1"/>
</dbReference>
<feature type="domain" description="ABM" evidence="1">
    <location>
        <begin position="2"/>
        <end position="91"/>
    </location>
</feature>
<proteinExistence type="predicted"/>
<accession>A0ABV6NHD1</accession>
<dbReference type="Proteomes" id="UP001589833">
    <property type="component" value="Unassembled WGS sequence"/>
</dbReference>
<dbReference type="PROSITE" id="PS51725">
    <property type="entry name" value="ABM"/>
    <property type="match status" value="1"/>
</dbReference>
<evidence type="ECO:0000313" key="2">
    <source>
        <dbReference type="EMBL" id="MFC0560094.1"/>
    </source>
</evidence>
<dbReference type="InterPro" id="IPR050744">
    <property type="entry name" value="AI-2_Isomerase_LsrG"/>
</dbReference>
<evidence type="ECO:0000259" key="1">
    <source>
        <dbReference type="PROSITE" id="PS51725"/>
    </source>
</evidence>
<dbReference type="InterPro" id="IPR007138">
    <property type="entry name" value="ABM_dom"/>
</dbReference>
<dbReference type="RefSeq" id="WP_273840495.1">
    <property type="nucleotide sequence ID" value="NZ_JAQQWT010000002.1"/>
</dbReference>
<dbReference type="EMBL" id="JBHLTR010000017">
    <property type="protein sequence ID" value="MFC0560094.1"/>
    <property type="molecule type" value="Genomic_DNA"/>
</dbReference>